<evidence type="ECO:0000256" key="3">
    <source>
        <dbReference type="ARBA" id="ARBA00023163"/>
    </source>
</evidence>
<organism evidence="6 7">
    <name type="scientific">Serratia aquatilis</name>
    <dbReference type="NCBI Taxonomy" id="1737515"/>
    <lineage>
        <taxon>Bacteria</taxon>
        <taxon>Pseudomonadati</taxon>
        <taxon>Pseudomonadota</taxon>
        <taxon>Gammaproteobacteria</taxon>
        <taxon>Enterobacterales</taxon>
        <taxon>Yersiniaceae</taxon>
        <taxon>Serratia</taxon>
    </lineage>
</organism>
<dbReference type="InterPro" id="IPR047057">
    <property type="entry name" value="MerR_fam"/>
</dbReference>
<proteinExistence type="predicted"/>
<name>A0ABV6E905_9GAMM</name>
<dbReference type="InterPro" id="IPR000551">
    <property type="entry name" value="MerR-type_HTH_dom"/>
</dbReference>
<dbReference type="InterPro" id="IPR015358">
    <property type="entry name" value="Tscrpt_reg_MerR_DNA-bd"/>
</dbReference>
<feature type="coiled-coil region" evidence="4">
    <location>
        <begin position="79"/>
        <end position="106"/>
    </location>
</feature>
<dbReference type="SUPFAM" id="SSF46955">
    <property type="entry name" value="Putative DNA-binding domain"/>
    <property type="match status" value="1"/>
</dbReference>
<dbReference type="SMART" id="SM00422">
    <property type="entry name" value="HTH_MERR"/>
    <property type="match status" value="1"/>
</dbReference>
<evidence type="ECO:0000256" key="4">
    <source>
        <dbReference type="SAM" id="Coils"/>
    </source>
</evidence>
<sequence>MKILDIGEVVQQSGLSPATLRYYEEIGLIASVGRNGLRRQFNTDVLLKLSLIALGKSAGFSLVEISGMFGKDGLPDLPRVNLHAKADELERQIRNLVVLKNALRHVADCPAPSHLECPTFRRLLLKASHRKKSKTKIRK</sequence>
<dbReference type="PROSITE" id="PS50937">
    <property type="entry name" value="HTH_MERR_2"/>
    <property type="match status" value="1"/>
</dbReference>
<dbReference type="EMBL" id="JBHLXG010000003">
    <property type="protein sequence ID" value="MFC0225501.1"/>
    <property type="molecule type" value="Genomic_DNA"/>
</dbReference>
<dbReference type="RefSeq" id="WP_380672865.1">
    <property type="nucleotide sequence ID" value="NZ_CP173186.1"/>
</dbReference>
<dbReference type="PANTHER" id="PTHR30204:SF97">
    <property type="entry name" value="MERR FAMILY REGULATORY PROTEIN"/>
    <property type="match status" value="1"/>
</dbReference>
<evidence type="ECO:0000256" key="2">
    <source>
        <dbReference type="ARBA" id="ARBA00023125"/>
    </source>
</evidence>
<keyword evidence="3" id="KW-0804">Transcription</keyword>
<keyword evidence="2" id="KW-0238">DNA-binding</keyword>
<dbReference type="CDD" id="cd04781">
    <property type="entry name" value="HTH_MerR-like_sg6"/>
    <property type="match status" value="1"/>
</dbReference>
<keyword evidence="4" id="KW-0175">Coiled coil</keyword>
<keyword evidence="1" id="KW-0805">Transcription regulation</keyword>
<evidence type="ECO:0000313" key="7">
    <source>
        <dbReference type="Proteomes" id="UP001589792"/>
    </source>
</evidence>
<dbReference type="PANTHER" id="PTHR30204">
    <property type="entry name" value="REDOX-CYCLING DRUG-SENSING TRANSCRIPTIONAL ACTIVATOR SOXR"/>
    <property type="match status" value="1"/>
</dbReference>
<reference evidence="6 7" key="1">
    <citation type="submission" date="2024-09" db="EMBL/GenBank/DDBJ databases">
        <authorList>
            <person name="Sun Q."/>
            <person name="Mori K."/>
        </authorList>
    </citation>
    <scope>NUCLEOTIDE SEQUENCE [LARGE SCALE GENOMIC DNA]</scope>
    <source>
        <strain evidence="6 7">CCM 8626</strain>
    </source>
</reference>
<evidence type="ECO:0000313" key="6">
    <source>
        <dbReference type="EMBL" id="MFC0225501.1"/>
    </source>
</evidence>
<feature type="domain" description="HTH merR-type" evidence="5">
    <location>
        <begin position="1"/>
        <end position="71"/>
    </location>
</feature>
<accession>A0ABV6E905</accession>
<dbReference type="Pfam" id="PF00376">
    <property type="entry name" value="MerR"/>
    <property type="match status" value="1"/>
</dbReference>
<dbReference type="Gene3D" id="1.10.1660.10">
    <property type="match status" value="1"/>
</dbReference>
<keyword evidence="7" id="KW-1185">Reference proteome</keyword>
<dbReference type="Pfam" id="PF09278">
    <property type="entry name" value="MerR-DNA-bind"/>
    <property type="match status" value="1"/>
</dbReference>
<dbReference type="Proteomes" id="UP001589792">
    <property type="component" value="Unassembled WGS sequence"/>
</dbReference>
<protein>
    <submittedName>
        <fullName evidence="6">Helix-turn-helix domain-containing protein</fullName>
    </submittedName>
</protein>
<dbReference type="InterPro" id="IPR009061">
    <property type="entry name" value="DNA-bd_dom_put_sf"/>
</dbReference>
<comment type="caution">
    <text evidence="6">The sequence shown here is derived from an EMBL/GenBank/DDBJ whole genome shotgun (WGS) entry which is preliminary data.</text>
</comment>
<evidence type="ECO:0000259" key="5">
    <source>
        <dbReference type="PROSITE" id="PS50937"/>
    </source>
</evidence>
<gene>
    <name evidence="6" type="ORF">ACFFJ3_03095</name>
</gene>
<evidence type="ECO:0000256" key="1">
    <source>
        <dbReference type="ARBA" id="ARBA00023015"/>
    </source>
</evidence>